<dbReference type="KEGG" id="cgv:CGLAU_05170"/>
<protein>
    <submittedName>
        <fullName evidence="1">Uncharacterized protein</fullName>
    </submittedName>
</protein>
<keyword evidence="2" id="KW-1185">Reference proteome</keyword>
<reference evidence="1 2" key="1">
    <citation type="submission" date="2016-12" db="EMBL/GenBank/DDBJ databases">
        <authorList>
            <person name="Song W.-J."/>
            <person name="Kurnit D.M."/>
        </authorList>
    </citation>
    <scope>NUCLEOTIDE SEQUENCE [LARGE SCALE GENOMIC DNA]</scope>
    <source>
        <strain evidence="1 2">DSM 30827</strain>
    </source>
</reference>
<dbReference type="AlphaFoldDB" id="A0A1Q2HVX2"/>
<dbReference type="Proteomes" id="UP000217209">
    <property type="component" value="Chromosome"/>
</dbReference>
<accession>A0A1Q2HVX2</accession>
<sequence>MRLLVAAREGKLLGGLDVKICWWCGINPASSREHRIKRSRLEAETSSGGPLTYFAAGFRPTTLRSTDAQAVKFGKTLCQRCNSTRSQPFDAAYDHFVGWTKANRERLRTVTHIDWSEVFAETNYDNRHLARYYVKNMCCRIVDSGADVPKQLVTFLDDLDAESPLGVIMYRDYGPDEVTSDGVLSDPFASRTSQGSGELLENTNEPSAFFTIIEDGFIGCLVGYYAPPYRPASQESISRGTRSPIYEPKRQLMWAAPLFRDKWFLEHVIQEKQRLGRDLSEEEVQGIADSFNSIPPFVPLAIDNPPSTVDPLDWLTAQVSFNPASHLAGGSVSKFDFPVHASRPKRFSPRQALLLLIQQVRKVLMRL</sequence>
<evidence type="ECO:0000313" key="1">
    <source>
        <dbReference type="EMBL" id="AQQ15006.1"/>
    </source>
</evidence>
<dbReference type="EMBL" id="CP019688">
    <property type="protein sequence ID" value="AQQ15006.1"/>
    <property type="molecule type" value="Genomic_DNA"/>
</dbReference>
<organism evidence="1 2">
    <name type="scientific">Corynebacterium glaucum</name>
    <dbReference type="NCBI Taxonomy" id="187491"/>
    <lineage>
        <taxon>Bacteria</taxon>
        <taxon>Bacillati</taxon>
        <taxon>Actinomycetota</taxon>
        <taxon>Actinomycetes</taxon>
        <taxon>Mycobacteriales</taxon>
        <taxon>Corynebacteriaceae</taxon>
        <taxon>Corynebacterium</taxon>
    </lineage>
</organism>
<evidence type="ECO:0000313" key="2">
    <source>
        <dbReference type="Proteomes" id="UP000217209"/>
    </source>
</evidence>
<proteinExistence type="predicted"/>
<name>A0A1Q2HVX2_9CORY</name>
<gene>
    <name evidence="1" type="ORF">CGLAU_05170</name>
</gene>